<evidence type="ECO:0000256" key="5">
    <source>
        <dbReference type="ARBA" id="ARBA00023242"/>
    </source>
</evidence>
<dbReference type="GO" id="GO:0032040">
    <property type="term" value="C:small-subunit processome"/>
    <property type="evidence" value="ECO:0007669"/>
    <property type="project" value="TreeGrafter"/>
</dbReference>
<dbReference type="OrthoDB" id="1935146at2759"/>
<feature type="region of interest" description="Disordered" evidence="7">
    <location>
        <begin position="1"/>
        <end position="36"/>
    </location>
</feature>
<sequence>MLEIDRKMENLENNSLSVDKRKIDESSDDNEEELESKVFGKKKKNLLRKNSELEEESQDEDEPEEKDEKEQDLEELVFGSIQSSLINNIEKIAKRDKKIRKDDKKASIGESFERTPAWNDDADDEIVDLNQFNQFSNMVNTKADQVTTTQIEESLKARYKKYYGTPMWADLELKKDKKNKNKIKSSNSSDESDVDDVEEDEIFHHTGTLLADKSKSRGALPKGILDIKVCTDANYEEPSQNRLKTVEFHPTARVLLAAGLDQKLRLFQIDGKKNPKIQSIFVDKYPIMAAHFTRNGEEIIMGSRHKNFYYYDMIAGKMVTVIPPVKAIDEFQKRSISSNFEISPDNRLCAFVGSQGQVHLFSVKSKEWIDSLKINGECNCVTFSADSRYLFAFGDDKDVNVFDMNDRGHRCLRKFTDFGCLCGTAIAVSKNSQLLATGPNSAEKKSTGFRTIKSDKDKNSTRDFLLEIVYLEDLVY</sequence>
<evidence type="ECO:0000256" key="2">
    <source>
        <dbReference type="ARBA" id="ARBA00022552"/>
    </source>
</evidence>
<evidence type="ECO:0000256" key="4">
    <source>
        <dbReference type="ARBA" id="ARBA00022737"/>
    </source>
</evidence>
<evidence type="ECO:0000313" key="8">
    <source>
        <dbReference type="EMBL" id="RNA38087.1"/>
    </source>
</evidence>
<evidence type="ECO:0000256" key="3">
    <source>
        <dbReference type="ARBA" id="ARBA00022574"/>
    </source>
</evidence>
<dbReference type="GO" id="GO:0034388">
    <property type="term" value="C:Pwp2p-containing subcomplex of 90S preribosome"/>
    <property type="evidence" value="ECO:0007669"/>
    <property type="project" value="TreeGrafter"/>
</dbReference>
<feature type="compositionally biased region" description="Acidic residues" evidence="7">
    <location>
        <begin position="53"/>
        <end position="73"/>
    </location>
</feature>
<comment type="caution">
    <text evidence="8">The sequence shown here is derived from an EMBL/GenBank/DDBJ whole genome shotgun (WGS) entry which is preliminary data.</text>
</comment>
<dbReference type="Proteomes" id="UP000276133">
    <property type="component" value="Unassembled WGS sequence"/>
</dbReference>
<comment type="subcellular location">
    <subcellularLocation>
        <location evidence="1">Nucleus</location>
        <location evidence="1">Nucleolus</location>
    </subcellularLocation>
</comment>
<feature type="region of interest" description="Disordered" evidence="7">
    <location>
        <begin position="48"/>
        <end position="73"/>
    </location>
</feature>
<dbReference type="PANTHER" id="PTHR18359">
    <property type="entry name" value="WD-REPEAT PROTEIN-RELATED"/>
    <property type="match status" value="1"/>
</dbReference>
<evidence type="ECO:0000256" key="7">
    <source>
        <dbReference type="SAM" id="MobiDB-lite"/>
    </source>
</evidence>
<dbReference type="STRING" id="10195.A0A3M7SR52"/>
<name>A0A3M7SR52_BRAPC</name>
<keyword evidence="2" id="KW-0698">rRNA processing</keyword>
<accession>A0A3M7SR52</accession>
<dbReference type="InterPro" id="IPR045161">
    <property type="entry name" value="Utp18"/>
</dbReference>
<dbReference type="InterPro" id="IPR036322">
    <property type="entry name" value="WD40_repeat_dom_sf"/>
</dbReference>
<gene>
    <name evidence="8" type="ORF">BpHYR1_051678</name>
</gene>
<reference evidence="8 9" key="1">
    <citation type="journal article" date="2018" name="Sci. Rep.">
        <title>Genomic signatures of local adaptation to the degree of environmental predictability in rotifers.</title>
        <authorList>
            <person name="Franch-Gras L."/>
            <person name="Hahn C."/>
            <person name="Garcia-Roger E.M."/>
            <person name="Carmona M.J."/>
            <person name="Serra M."/>
            <person name="Gomez A."/>
        </authorList>
    </citation>
    <scope>NUCLEOTIDE SEQUENCE [LARGE SCALE GENOMIC DNA]</scope>
    <source>
        <strain evidence="8">HYR1</strain>
    </source>
</reference>
<keyword evidence="3" id="KW-0853">WD repeat</keyword>
<evidence type="ECO:0000256" key="1">
    <source>
        <dbReference type="ARBA" id="ARBA00004604"/>
    </source>
</evidence>
<feature type="compositionally biased region" description="Basic and acidic residues" evidence="7">
    <location>
        <begin position="1"/>
        <end position="10"/>
    </location>
</feature>
<evidence type="ECO:0000256" key="6">
    <source>
        <dbReference type="ARBA" id="ARBA00025767"/>
    </source>
</evidence>
<keyword evidence="9" id="KW-1185">Reference proteome</keyword>
<protein>
    <submittedName>
        <fullName evidence="8">U3 small nucleolar RNA-associated 18-like protein</fullName>
    </submittedName>
</protein>
<keyword evidence="4" id="KW-0677">Repeat</keyword>
<dbReference type="SMART" id="SM00320">
    <property type="entry name" value="WD40"/>
    <property type="match status" value="4"/>
</dbReference>
<feature type="region of interest" description="Disordered" evidence="7">
    <location>
        <begin position="179"/>
        <end position="198"/>
    </location>
</feature>
<dbReference type="AlphaFoldDB" id="A0A3M7SR52"/>
<dbReference type="Gene3D" id="2.130.10.10">
    <property type="entry name" value="YVTN repeat-like/Quinoprotein amine dehydrogenase"/>
    <property type="match status" value="1"/>
</dbReference>
<dbReference type="SUPFAM" id="SSF50978">
    <property type="entry name" value="WD40 repeat-like"/>
    <property type="match status" value="1"/>
</dbReference>
<dbReference type="Pfam" id="PF00400">
    <property type="entry name" value="WD40"/>
    <property type="match status" value="1"/>
</dbReference>
<dbReference type="EMBL" id="REGN01000924">
    <property type="protein sequence ID" value="RNA38087.1"/>
    <property type="molecule type" value="Genomic_DNA"/>
</dbReference>
<proteinExistence type="inferred from homology"/>
<dbReference type="InterPro" id="IPR015943">
    <property type="entry name" value="WD40/YVTN_repeat-like_dom_sf"/>
</dbReference>
<organism evidence="8 9">
    <name type="scientific">Brachionus plicatilis</name>
    <name type="common">Marine rotifer</name>
    <name type="synonym">Brachionus muelleri</name>
    <dbReference type="NCBI Taxonomy" id="10195"/>
    <lineage>
        <taxon>Eukaryota</taxon>
        <taxon>Metazoa</taxon>
        <taxon>Spiralia</taxon>
        <taxon>Gnathifera</taxon>
        <taxon>Rotifera</taxon>
        <taxon>Eurotatoria</taxon>
        <taxon>Monogononta</taxon>
        <taxon>Pseudotrocha</taxon>
        <taxon>Ploima</taxon>
        <taxon>Brachionidae</taxon>
        <taxon>Brachionus</taxon>
    </lineage>
</organism>
<dbReference type="GO" id="GO:0006364">
    <property type="term" value="P:rRNA processing"/>
    <property type="evidence" value="ECO:0007669"/>
    <property type="project" value="UniProtKB-KW"/>
</dbReference>
<keyword evidence="5" id="KW-0539">Nucleus</keyword>
<evidence type="ECO:0000313" key="9">
    <source>
        <dbReference type="Proteomes" id="UP000276133"/>
    </source>
</evidence>
<comment type="similarity">
    <text evidence="6">Belongs to the WD repeat UTP18 family.</text>
</comment>
<dbReference type="InterPro" id="IPR001680">
    <property type="entry name" value="WD40_rpt"/>
</dbReference>
<dbReference type="PANTHER" id="PTHR18359:SF0">
    <property type="entry name" value="U3 SMALL NUCLEOLAR RNA-ASSOCIATED PROTEIN 18 HOMOLOG"/>
    <property type="match status" value="1"/>
</dbReference>